<accession>A0A098PXG2</accession>
<dbReference type="HOGENOM" id="CLU_1926746_0_0_6"/>
<name>A0A098PXG2_9XANT</name>
<dbReference type="EMBL" id="JPHD02000143">
    <property type="protein sequence ID" value="KGE50382.1"/>
    <property type="molecule type" value="Genomic_DNA"/>
</dbReference>
<dbReference type="AlphaFoldDB" id="A0A098PXG2"/>
<dbReference type="Proteomes" id="UP000028012">
    <property type="component" value="Unassembled WGS sequence"/>
</dbReference>
<organism evidence="1 2">
    <name type="scientific">Xanthomonas axonopodis pv. vasculorum</name>
    <dbReference type="NCBI Taxonomy" id="325777"/>
    <lineage>
        <taxon>Bacteria</taxon>
        <taxon>Pseudomonadati</taxon>
        <taxon>Pseudomonadota</taxon>
        <taxon>Gammaproteobacteria</taxon>
        <taxon>Lysobacterales</taxon>
        <taxon>Lysobacteraceae</taxon>
        <taxon>Xanthomonas</taxon>
    </lineage>
</organism>
<proteinExistence type="predicted"/>
<evidence type="ECO:0000313" key="1">
    <source>
        <dbReference type="EMBL" id="KGE50382.1"/>
    </source>
</evidence>
<evidence type="ECO:0000313" key="2">
    <source>
        <dbReference type="Proteomes" id="UP000028012"/>
    </source>
</evidence>
<gene>
    <name evidence="1" type="ORF">GW15_0221740</name>
</gene>
<dbReference type="RefSeq" id="WP_042825216.1">
    <property type="nucleotide sequence ID" value="NZ_KN173626.1"/>
</dbReference>
<comment type="caution">
    <text evidence="1">The sequence shown here is derived from an EMBL/GenBank/DDBJ whole genome shotgun (WGS) entry which is preliminary data.</text>
</comment>
<protein>
    <submittedName>
        <fullName evidence="1">Uncharacterized protein</fullName>
    </submittedName>
</protein>
<reference evidence="1 2" key="1">
    <citation type="submission" date="2014-09" db="EMBL/GenBank/DDBJ databases">
        <title>A draft genome sequence for Xanthomonas axonopodis pv. vasculorum NCPPB 900.</title>
        <authorList>
            <person name="Harrison J."/>
            <person name="Studholme D.J."/>
        </authorList>
    </citation>
    <scope>NUCLEOTIDE SEQUENCE [LARGE SCALE GENOMIC DNA]</scope>
    <source>
        <strain evidence="1 2">NCPPB 900</strain>
    </source>
</reference>
<sequence>MASFDDMDADAGCRLWPMQYRLSGDGMLQGVDAVDALHLSGADARALLTAAMDSAWRAKWEADMQCISEDEAGRTIVSAWMTLVEFREFFCGRNSATDADVRRVLGEVRAAINSWRDNGVEVVELAAQRKL</sequence>